<accession>A0A7L7TEK8</accession>
<keyword evidence="4" id="KW-0614">Plasmid</keyword>
<dbReference type="InterPro" id="IPR036275">
    <property type="entry name" value="YdgH-like_sf"/>
</dbReference>
<keyword evidence="1 2" id="KW-0732">Signal</keyword>
<evidence type="ECO:0000256" key="1">
    <source>
        <dbReference type="ARBA" id="ARBA00022729"/>
    </source>
</evidence>
<evidence type="ECO:0000259" key="3">
    <source>
        <dbReference type="Pfam" id="PF07338"/>
    </source>
</evidence>
<geneLocation type="plasmid" evidence="4">
    <name>p13294-1NR</name>
</geneLocation>
<dbReference type="InterPro" id="IPR025543">
    <property type="entry name" value="Dodecin-like"/>
</dbReference>
<dbReference type="InterPro" id="IPR010854">
    <property type="entry name" value="YdgH/BhsA/McbA-like_dom"/>
</dbReference>
<organism evidence="4">
    <name type="scientific">Klebsiella quasipneumoniae</name>
    <dbReference type="NCBI Taxonomy" id="1463165"/>
    <lineage>
        <taxon>Bacteria</taxon>
        <taxon>Pseudomonadati</taxon>
        <taxon>Pseudomonadota</taxon>
        <taxon>Gammaproteobacteria</taxon>
        <taxon>Enterobacterales</taxon>
        <taxon>Enterobacteriaceae</taxon>
        <taxon>Klebsiella/Raoultella group</taxon>
        <taxon>Klebsiella</taxon>
        <taxon>Klebsiella pneumoniae complex</taxon>
    </lineage>
</organism>
<dbReference type="Gene3D" id="3.30.1660.10">
    <property type="entry name" value="Flavin-binding protein dodecin"/>
    <property type="match status" value="1"/>
</dbReference>
<proteinExistence type="predicted"/>
<feature type="chain" id="PRO_5029516381" evidence="2">
    <location>
        <begin position="23"/>
        <end position="84"/>
    </location>
</feature>
<dbReference type="AlphaFoldDB" id="A0A7L7TEK8"/>
<feature type="domain" description="YdgH/BhsA/McbA-like" evidence="3">
    <location>
        <begin position="34"/>
        <end position="84"/>
    </location>
</feature>
<dbReference type="SUPFAM" id="SSF159871">
    <property type="entry name" value="YdgH-like"/>
    <property type="match status" value="1"/>
</dbReference>
<protein>
    <submittedName>
        <fullName evidence="4">DUF1471 domain-containing protein</fullName>
    </submittedName>
</protein>
<sequence>MKSTVLTLSALLSILTINSAFSAQVISSDAGKIKIGVVSASGASTLDDLVAKLSTQADKQGASSFKVLSATGNNKLHGVAEIYK</sequence>
<name>A0A7L7TEK8_9ENTR</name>
<evidence type="ECO:0000313" key="4">
    <source>
        <dbReference type="EMBL" id="QOC74752.1"/>
    </source>
</evidence>
<dbReference type="RefSeq" id="WP_039103456.1">
    <property type="nucleotide sequence ID" value="NZ_FOPB01000001.1"/>
</dbReference>
<evidence type="ECO:0000256" key="2">
    <source>
        <dbReference type="SAM" id="SignalP"/>
    </source>
</evidence>
<dbReference type="EMBL" id="MT570100">
    <property type="protein sequence ID" value="QOC74752.1"/>
    <property type="molecule type" value="Genomic_DNA"/>
</dbReference>
<dbReference type="Pfam" id="PF07338">
    <property type="entry name" value="YdgH_BhsA-like"/>
    <property type="match status" value="1"/>
</dbReference>
<feature type="signal peptide" evidence="2">
    <location>
        <begin position="1"/>
        <end position="22"/>
    </location>
</feature>
<reference evidence="4" key="1">
    <citation type="submission" date="2020-06" db="EMBL/GenBank/DDBJ databases">
        <authorList>
            <person name="Zhou D."/>
            <person name="Xu Y."/>
        </authorList>
    </citation>
    <scope>NUCLEOTIDE SEQUENCE</scope>
    <source>
        <strain evidence="4">201313294</strain>
        <plasmid evidence="4">p13294-1NR</plasmid>
    </source>
</reference>